<dbReference type="KEGG" id="hanx:ABSL23_15770"/>
<reference evidence="1" key="1">
    <citation type="submission" date="2024-06" db="EMBL/GenBank/DDBJ databases">
        <title>Genome Sequence of an extremely halophilic archaeon isolated from Permian era halite, Salado Formation, Carlsbad, New Mexico: Halobacterium sp. strain NMX12-1.</title>
        <authorList>
            <person name="Sotoa L."/>
            <person name="DasSarma P."/>
            <person name="Anton B.P."/>
            <person name="Vincze T."/>
            <person name="Verma I."/>
            <person name="Eralp B."/>
            <person name="Powers D.W."/>
            <person name="Dozier B.L."/>
            <person name="Roberts R.J."/>
            <person name="DasSarma S."/>
        </authorList>
    </citation>
    <scope>NUCLEOTIDE SEQUENCE</scope>
    <source>
        <strain evidence="1">NMX12-1</strain>
        <plasmid evidence="1">pNMX12-1_211</plasmid>
    </source>
</reference>
<dbReference type="AlphaFoldDB" id="A0AAU8CGX5"/>
<organism evidence="1">
    <name type="scientific">Halobacterium sp. NMX12-1</name>
    <dbReference type="NCBI Taxonomy" id="3166650"/>
    <lineage>
        <taxon>Archaea</taxon>
        <taxon>Methanobacteriati</taxon>
        <taxon>Methanobacteriota</taxon>
        <taxon>Stenosarchaea group</taxon>
        <taxon>Halobacteria</taxon>
        <taxon>Halobacteriales</taxon>
        <taxon>Halobacteriaceae</taxon>
        <taxon>Halobacterium</taxon>
    </lineage>
</organism>
<name>A0AAU8CGX5_9EURY</name>
<accession>A0AAU8CGX5</accession>
<protein>
    <submittedName>
        <fullName evidence="1">Uncharacterized protein</fullName>
    </submittedName>
</protein>
<geneLocation type="plasmid" evidence="1">
    <name>pNMX12-1_211</name>
</geneLocation>
<dbReference type="GeneID" id="91110638"/>
<dbReference type="EMBL" id="CP159205">
    <property type="protein sequence ID" value="XCF18184.1"/>
    <property type="molecule type" value="Genomic_DNA"/>
</dbReference>
<evidence type="ECO:0000313" key="1">
    <source>
        <dbReference type="EMBL" id="XCF18184.1"/>
    </source>
</evidence>
<dbReference type="Pfam" id="PF18742">
    <property type="entry name" value="DpnII-MboI"/>
    <property type="match status" value="1"/>
</dbReference>
<dbReference type="RefSeq" id="WP_353635503.1">
    <property type="nucleotide sequence ID" value="NZ_CP159205.1"/>
</dbReference>
<proteinExistence type="predicted"/>
<sequence>MESIVIISDLLRGAAEEHQAVERGVIKSWNEISEDTIDEDVIVLDTRMDLDEDKSGGKTAAGEETFSLLEFLRVRLPNLLNNGKTVVGLCDQIERVHATERRTWGSNNYHWINYFGSVPLSDVADYEEDFIYQIPDPWDIQLASKSDIFNSYFLNVPQTNIAINPENSRVEDYDQIGSFPNDVAEGDFPEIPAICVKSWRSNNGDLIEPDGRLVLLPRPDTLRIDVEGWFRSLVQIGSHYSPNDLEIDQFNRILSRSSSPALNRVYTVCNRFPEVSRQLEDRYSDRETIVVEDEYDVQDLLHGLLKIFFGDIRAEEWAPSYGGSSPRIDFLLKNETIAIEVKITRSGRGNKEIKQELSEDKEHYRSHPDCEHLVCYVFDPGYEIENPAGFENDLSEQIENLNTEVLISSTSRFGSV</sequence>
<gene>
    <name evidence="1" type="ORF">ABSL23_15770</name>
</gene>
<keyword evidence="1" id="KW-0614">Plasmid</keyword>